<dbReference type="AlphaFoldDB" id="A0A7G3XWE9"/>
<keyword evidence="2" id="KW-0496">Mitochondrion</keyword>
<accession>A0A7G3XWE9</accession>
<dbReference type="RefSeq" id="YP_009917455.1">
    <property type="nucleotide sequence ID" value="NC_050258.1"/>
</dbReference>
<feature type="transmembrane region" description="Helical" evidence="1">
    <location>
        <begin position="12"/>
        <end position="35"/>
    </location>
</feature>
<sequence>MKMMLIKITIIIYSSIIVMKTPMSLGMMLLLQTFFSTILMSKMLSSSWLTFIMFLMMVGGLLILFMYMSSIASNEKFKVNMSLYLILIILALPFEELTFNMIINEKQTIMNYPEAIYMSKIFNKSGMIITFMMFCYLILTMISVIKIIKIYKGPLRSFNTYE</sequence>
<evidence type="ECO:0000313" key="2">
    <source>
        <dbReference type="EMBL" id="QLJ57903.1"/>
    </source>
</evidence>
<feature type="transmembrane region" description="Helical" evidence="1">
    <location>
        <begin position="81"/>
        <end position="103"/>
    </location>
</feature>
<feature type="transmembrane region" description="Helical" evidence="1">
    <location>
        <begin position="47"/>
        <end position="69"/>
    </location>
</feature>
<dbReference type="GeneID" id="58899996"/>
<feature type="transmembrane region" description="Helical" evidence="1">
    <location>
        <begin position="127"/>
        <end position="148"/>
    </location>
</feature>
<proteinExistence type="predicted"/>
<keyword evidence="1" id="KW-1133">Transmembrane helix</keyword>
<dbReference type="EMBL" id="MT527188">
    <property type="protein sequence ID" value="QLJ57903.1"/>
    <property type="molecule type" value="Genomic_DNA"/>
</dbReference>
<dbReference type="CTD" id="4541"/>
<keyword evidence="1" id="KW-0812">Transmembrane</keyword>
<evidence type="ECO:0000256" key="1">
    <source>
        <dbReference type="SAM" id="Phobius"/>
    </source>
</evidence>
<reference evidence="2" key="1">
    <citation type="journal article" date="2020" name="Insects">
        <title>Characterization of the Complete Mitochondrial Genome of Drabescus ineffectus and Roxasellana stellata (Hemiptera: Cicadellidae: Deltocephalinae: Drabescini) and Their Phylogenetic Implications.</title>
        <authorList>
            <person name="Xu D."/>
            <person name="Yu T."/>
            <person name="Zhang Y."/>
        </authorList>
    </citation>
    <scope>NUCLEOTIDE SEQUENCE</scope>
</reference>
<organism evidence="2">
    <name type="scientific">Drabescus ineffectus</name>
    <dbReference type="NCBI Taxonomy" id="2754845"/>
    <lineage>
        <taxon>Eukaryota</taxon>
        <taxon>Metazoa</taxon>
        <taxon>Ecdysozoa</taxon>
        <taxon>Arthropoda</taxon>
        <taxon>Hexapoda</taxon>
        <taxon>Insecta</taxon>
        <taxon>Pterygota</taxon>
        <taxon>Neoptera</taxon>
        <taxon>Paraneoptera</taxon>
        <taxon>Hemiptera</taxon>
        <taxon>Auchenorrhyncha</taxon>
        <taxon>Membracoidea</taxon>
        <taxon>Cicadellidae</taxon>
        <taxon>Deltocephalinae</taxon>
        <taxon>Drabescini</taxon>
        <taxon>Drabescus</taxon>
    </lineage>
</organism>
<protein>
    <submittedName>
        <fullName evidence="2">NADH dehydrogenase subunit 6</fullName>
    </submittedName>
</protein>
<name>A0A7G3XWE9_9HEMI</name>
<gene>
    <name evidence="2" type="primary">ND6</name>
</gene>
<keyword evidence="1" id="KW-0472">Membrane</keyword>
<geneLocation type="mitochondrion" evidence="2"/>